<dbReference type="AlphaFoldDB" id="A0A1H7PMN3"/>
<comment type="similarity">
    <text evidence="6">Belongs to the ABC-4 integral membrane protein family.</text>
</comment>
<dbReference type="InterPro" id="IPR050250">
    <property type="entry name" value="Macrolide_Exporter_MacB"/>
</dbReference>
<evidence type="ECO:0000256" key="1">
    <source>
        <dbReference type="ARBA" id="ARBA00004651"/>
    </source>
</evidence>
<dbReference type="STRING" id="235985.SAMN05414137_10826"/>
<organism evidence="9 10">
    <name type="scientific">Streptacidiphilus jiangxiensis</name>
    <dbReference type="NCBI Taxonomy" id="235985"/>
    <lineage>
        <taxon>Bacteria</taxon>
        <taxon>Bacillati</taxon>
        <taxon>Actinomycetota</taxon>
        <taxon>Actinomycetes</taxon>
        <taxon>Kitasatosporales</taxon>
        <taxon>Streptomycetaceae</taxon>
        <taxon>Streptacidiphilus</taxon>
    </lineage>
</organism>
<dbReference type="Pfam" id="PF02687">
    <property type="entry name" value="FtsX"/>
    <property type="match status" value="1"/>
</dbReference>
<dbReference type="GO" id="GO:0022857">
    <property type="term" value="F:transmembrane transporter activity"/>
    <property type="evidence" value="ECO:0007669"/>
    <property type="project" value="TreeGrafter"/>
</dbReference>
<accession>A0A1H7PMN3</accession>
<evidence type="ECO:0000313" key="9">
    <source>
        <dbReference type="EMBL" id="SEL36836.1"/>
    </source>
</evidence>
<dbReference type="EMBL" id="FOAZ01000008">
    <property type="protein sequence ID" value="SEL36836.1"/>
    <property type="molecule type" value="Genomic_DNA"/>
</dbReference>
<evidence type="ECO:0000256" key="2">
    <source>
        <dbReference type="ARBA" id="ARBA00022475"/>
    </source>
</evidence>
<feature type="domain" description="ABC3 transporter permease C-terminal" evidence="8">
    <location>
        <begin position="29"/>
        <end position="142"/>
    </location>
</feature>
<feature type="transmembrane region" description="Helical" evidence="7">
    <location>
        <begin position="25"/>
        <end position="48"/>
    </location>
</feature>
<feature type="transmembrane region" description="Helical" evidence="7">
    <location>
        <begin position="123"/>
        <end position="147"/>
    </location>
</feature>
<evidence type="ECO:0000256" key="4">
    <source>
        <dbReference type="ARBA" id="ARBA00022989"/>
    </source>
</evidence>
<dbReference type="Proteomes" id="UP000183015">
    <property type="component" value="Unassembled WGS sequence"/>
</dbReference>
<evidence type="ECO:0000256" key="3">
    <source>
        <dbReference type="ARBA" id="ARBA00022692"/>
    </source>
</evidence>
<keyword evidence="5 7" id="KW-0472">Membrane</keyword>
<keyword evidence="2" id="KW-1003">Cell membrane</keyword>
<sequence length="158" mass="15857">MAPYGVTAQPNGGRLSSTVLAMDGLATALTLMLVAVAGLGVLNTVLLDTRERVRELGIHKALGMSPRQTVTMVLTSVTGIGLVSGLAGVPLGIALHDDVLPRMGAAAGTVVPPADLAVYGPRVVVALVLGGCLTATAGAVLPAGWAARLRTATALRTE</sequence>
<dbReference type="GO" id="GO:0005886">
    <property type="term" value="C:plasma membrane"/>
    <property type="evidence" value="ECO:0007669"/>
    <property type="project" value="UniProtKB-SubCell"/>
</dbReference>
<keyword evidence="4 7" id="KW-1133">Transmembrane helix</keyword>
<feature type="transmembrane region" description="Helical" evidence="7">
    <location>
        <begin position="69"/>
        <end position="93"/>
    </location>
</feature>
<dbReference type="RefSeq" id="WP_052438702.1">
    <property type="nucleotide sequence ID" value="NZ_BBPN01000013.1"/>
</dbReference>
<gene>
    <name evidence="9" type="ORF">SAMN05414137_10826</name>
</gene>
<dbReference type="PANTHER" id="PTHR30572">
    <property type="entry name" value="MEMBRANE COMPONENT OF TRANSPORTER-RELATED"/>
    <property type="match status" value="1"/>
</dbReference>
<evidence type="ECO:0000313" key="10">
    <source>
        <dbReference type="Proteomes" id="UP000183015"/>
    </source>
</evidence>
<protein>
    <submittedName>
        <fullName evidence="9">Putative ABC transport system permease protein</fullName>
    </submittedName>
</protein>
<evidence type="ECO:0000256" key="5">
    <source>
        <dbReference type="ARBA" id="ARBA00023136"/>
    </source>
</evidence>
<keyword evidence="10" id="KW-1185">Reference proteome</keyword>
<proteinExistence type="inferred from homology"/>
<dbReference type="InterPro" id="IPR003838">
    <property type="entry name" value="ABC3_permease_C"/>
</dbReference>
<reference evidence="10" key="1">
    <citation type="submission" date="2016-10" db="EMBL/GenBank/DDBJ databases">
        <authorList>
            <person name="Varghese N."/>
        </authorList>
    </citation>
    <scope>NUCLEOTIDE SEQUENCE [LARGE SCALE GENOMIC DNA]</scope>
    <source>
        <strain evidence="10">DSM 45096 / BCRC 16803 / CGMCC 4.1857 / CIP 109030 / JCM 12277 / KCTC 19219 / NBRC 100920 / 33214</strain>
    </source>
</reference>
<evidence type="ECO:0000256" key="6">
    <source>
        <dbReference type="ARBA" id="ARBA00038076"/>
    </source>
</evidence>
<keyword evidence="3 7" id="KW-0812">Transmembrane</keyword>
<name>A0A1H7PMN3_STRJI</name>
<evidence type="ECO:0000259" key="8">
    <source>
        <dbReference type="Pfam" id="PF02687"/>
    </source>
</evidence>
<dbReference type="PANTHER" id="PTHR30572:SF4">
    <property type="entry name" value="ABC TRANSPORTER PERMEASE YTRF"/>
    <property type="match status" value="1"/>
</dbReference>
<comment type="subcellular location">
    <subcellularLocation>
        <location evidence="1">Cell membrane</location>
        <topology evidence="1">Multi-pass membrane protein</topology>
    </subcellularLocation>
</comment>
<evidence type="ECO:0000256" key="7">
    <source>
        <dbReference type="SAM" id="Phobius"/>
    </source>
</evidence>
<dbReference type="eggNOG" id="COG0577">
    <property type="taxonomic scope" value="Bacteria"/>
</dbReference>